<keyword evidence="2" id="KW-1185">Reference proteome</keyword>
<dbReference type="KEGG" id="psco:LY89DRAFT_773481"/>
<dbReference type="RefSeq" id="XP_018073657.1">
    <property type="nucleotide sequence ID" value="XM_018221938.1"/>
</dbReference>
<name>A0A194XHQ3_MOLSC</name>
<protein>
    <submittedName>
        <fullName evidence="1">Uncharacterized protein</fullName>
    </submittedName>
</protein>
<dbReference type="Proteomes" id="UP000070700">
    <property type="component" value="Unassembled WGS sequence"/>
</dbReference>
<evidence type="ECO:0000313" key="1">
    <source>
        <dbReference type="EMBL" id="KUJ19302.1"/>
    </source>
</evidence>
<dbReference type="AlphaFoldDB" id="A0A194XHQ3"/>
<accession>A0A194XHQ3</accession>
<evidence type="ECO:0000313" key="2">
    <source>
        <dbReference type="Proteomes" id="UP000070700"/>
    </source>
</evidence>
<dbReference type="EMBL" id="KQ947411">
    <property type="protein sequence ID" value="KUJ19302.1"/>
    <property type="molecule type" value="Genomic_DNA"/>
</dbReference>
<organism evidence="1 2">
    <name type="scientific">Mollisia scopiformis</name>
    <name type="common">Conifer needle endophyte fungus</name>
    <name type="synonym">Phialocephala scopiformis</name>
    <dbReference type="NCBI Taxonomy" id="149040"/>
    <lineage>
        <taxon>Eukaryota</taxon>
        <taxon>Fungi</taxon>
        <taxon>Dikarya</taxon>
        <taxon>Ascomycota</taxon>
        <taxon>Pezizomycotina</taxon>
        <taxon>Leotiomycetes</taxon>
        <taxon>Helotiales</taxon>
        <taxon>Mollisiaceae</taxon>
        <taxon>Mollisia</taxon>
    </lineage>
</organism>
<proteinExistence type="predicted"/>
<reference evidence="1 2" key="1">
    <citation type="submission" date="2015-10" db="EMBL/GenBank/DDBJ databases">
        <title>Full genome of DAOMC 229536 Phialocephala scopiformis, a fungal endophyte of spruce producing the potent anti-insectan compound rugulosin.</title>
        <authorList>
            <consortium name="DOE Joint Genome Institute"/>
            <person name="Walker A.K."/>
            <person name="Frasz S.L."/>
            <person name="Seifert K.A."/>
            <person name="Miller J.D."/>
            <person name="Mondo S.J."/>
            <person name="Labutti K."/>
            <person name="Lipzen A."/>
            <person name="Dockter R."/>
            <person name="Kennedy M."/>
            <person name="Grigoriev I.V."/>
            <person name="Spatafora J.W."/>
        </authorList>
    </citation>
    <scope>NUCLEOTIDE SEQUENCE [LARGE SCALE GENOMIC DNA]</scope>
    <source>
        <strain evidence="1 2">CBS 120377</strain>
    </source>
</reference>
<gene>
    <name evidence="1" type="ORF">LY89DRAFT_773481</name>
</gene>
<sequence>MVAGRGIEIGLEIGLCWWFGLMRGILVDWFLRSQIASGIIDSYLKHQIPKGINCNGPPLAGEVSVESIDTWVARPRASFHLIERRDEARIPTWIRFNVEIQKGFLFAHFVCAILIARTSFSRFKNLDETSFLGLLNAQKCKAQLISAMVEGVRDAVYLDDGHLEEAVVWACWKGEERVMERRSNTLGLLRPEDVEAQQLGEYDGGITAAKDFKMESDIVLMLGIGEVLCLYLCLCLCLDNAFD</sequence>
<dbReference type="InParanoid" id="A0A194XHQ3"/>
<dbReference type="GeneID" id="28831664"/>